<reference evidence="3" key="1">
    <citation type="submission" date="2018-12" db="EMBL/GenBank/DDBJ databases">
        <authorList>
            <person name="Will S."/>
            <person name="Neumann-Schaal M."/>
            <person name="Henke P."/>
        </authorList>
    </citation>
    <scope>NUCLEOTIDE SEQUENCE</scope>
    <source>
        <strain evidence="3">PCC 7102</strain>
    </source>
</reference>
<dbReference type="Pfam" id="PF05226">
    <property type="entry name" value="CHASE2"/>
    <property type="match status" value="1"/>
</dbReference>
<feature type="transmembrane region" description="Helical" evidence="1">
    <location>
        <begin position="733"/>
        <end position="752"/>
    </location>
</feature>
<keyword evidence="1" id="KW-0472">Membrane</keyword>
<feature type="transmembrane region" description="Helical" evidence="1">
    <location>
        <begin position="772"/>
        <end position="792"/>
    </location>
</feature>
<dbReference type="AlphaFoldDB" id="A0A3S1C1H9"/>
<evidence type="ECO:0000313" key="4">
    <source>
        <dbReference type="Proteomes" id="UP000271624"/>
    </source>
</evidence>
<dbReference type="Proteomes" id="UP000271624">
    <property type="component" value="Unassembled WGS sequence"/>
</dbReference>
<dbReference type="SMART" id="SM01080">
    <property type="entry name" value="CHASE2"/>
    <property type="match status" value="1"/>
</dbReference>
<dbReference type="RefSeq" id="WP_127086207.1">
    <property type="nucleotide sequence ID" value="NZ_RSCL01000029.1"/>
</dbReference>
<feature type="domain" description="CHASE2" evidence="2">
    <location>
        <begin position="420"/>
        <end position="757"/>
    </location>
</feature>
<dbReference type="OrthoDB" id="444941at2"/>
<proteinExistence type="predicted"/>
<protein>
    <recommendedName>
        <fullName evidence="2">CHASE2 domain-containing protein</fullName>
    </recommendedName>
</protein>
<comment type="caution">
    <text evidence="3">The sequence shown here is derived from an EMBL/GenBank/DDBJ whole genome shotgun (WGS) entry which is preliminary data.</text>
</comment>
<evidence type="ECO:0000313" key="3">
    <source>
        <dbReference type="EMBL" id="RUS98535.1"/>
    </source>
</evidence>
<keyword evidence="1" id="KW-0812">Transmembrane</keyword>
<sequence>MSKFYLQVQRVENKCLFQLTWNNNQKITAELIYPEHIIANYKIWQRIYHNFYSQESRGKIINIGVVAPPPVDWQAELVQAEAKLLYEFHQWLRSKELYDIRSILTVNNINSKGTNNQDKSILKSSYIDIFISCNILELTRLPWETWEISSQFLANKLRIVRQPINIQQSVKLVKRTPGKVRVLAIFGDDSGLNFEKEKQAILSLQKLIKVDLISSQGETDIDKLKYEIVEKLKNSQGWDILFFAGHSRETDLTGGQISIAPNATIMLSEIEQPLSVAIQNGLQFALFNSCDGLSIANKLVELGLSQVAIMREPIHNRVAEEIFVQLLNNVSQYQDVHQALLAACDYLKIEKNLTYPSSYLIPSLFRHPDASLFHLEPFGFKQYLKKLTPTLLETVTISALALISLQLPVQTWLLEKRVLMQAIYRNLTNQVDTKSTSPLLLLQIDNESIKKAGILNPRPIDRKYMAQIVDKLVELKASVVGIDYLLDRPDFKNDFLLNKSLQAGLKDSYEPIRFVFITTRDTQGKWLNVHPKIASLNWSMEGEMELLPGWYMQLLPINKFSSNPRPFAAVLATSQQLRKFPNSPQPQLTSKQDLWRQINNYINRASNSKKNSSERTQLQPITAFSYNLQQMWLHPIVDFSILPKQVYQTISTWELLDNPTKNNLPQKLQQRIAIIAPGGYEEAGTGNDSEDNFELPAAMSYWLNQENPNNNRVVLTGGEVHAYMTHHYLNNRIVVPIPDLWVIALAVLLGKLTSEYLSHKYILNNPEQKRKLLILLNMSSIAYALISLQLYISSTAIILPWLLPTITFYFYILSAVRKSRHIFINN</sequence>
<accession>A0A3S1C1H9</accession>
<reference evidence="3" key="2">
    <citation type="journal article" date="2019" name="Genome Biol. Evol.">
        <title>Day and night: Metabolic profiles and evolutionary relationships of six axenic non-marine cyanobacteria.</title>
        <authorList>
            <person name="Will S.E."/>
            <person name="Henke P."/>
            <person name="Boedeker C."/>
            <person name="Huang S."/>
            <person name="Brinkmann H."/>
            <person name="Rohde M."/>
            <person name="Jarek M."/>
            <person name="Friedl T."/>
            <person name="Seufert S."/>
            <person name="Schumacher M."/>
            <person name="Overmann J."/>
            <person name="Neumann-Schaal M."/>
            <person name="Petersen J."/>
        </authorList>
    </citation>
    <scope>NUCLEOTIDE SEQUENCE [LARGE SCALE GENOMIC DNA]</scope>
    <source>
        <strain evidence="3">PCC 7102</strain>
    </source>
</reference>
<keyword evidence="1" id="KW-1133">Transmembrane helix</keyword>
<dbReference type="InterPro" id="IPR007890">
    <property type="entry name" value="CHASE2"/>
</dbReference>
<keyword evidence="4" id="KW-1185">Reference proteome</keyword>
<evidence type="ECO:0000259" key="2">
    <source>
        <dbReference type="SMART" id="SM01080"/>
    </source>
</evidence>
<dbReference type="EMBL" id="RSCL01000029">
    <property type="protein sequence ID" value="RUS98535.1"/>
    <property type="molecule type" value="Genomic_DNA"/>
</dbReference>
<feature type="transmembrane region" description="Helical" evidence="1">
    <location>
        <begin position="798"/>
        <end position="816"/>
    </location>
</feature>
<gene>
    <name evidence="3" type="ORF">DSM106972_081640</name>
</gene>
<name>A0A3S1C1H9_9CYAN</name>
<evidence type="ECO:0000256" key="1">
    <source>
        <dbReference type="SAM" id="Phobius"/>
    </source>
</evidence>
<organism evidence="3 4">
    <name type="scientific">Dulcicalothrix desertica PCC 7102</name>
    <dbReference type="NCBI Taxonomy" id="232991"/>
    <lineage>
        <taxon>Bacteria</taxon>
        <taxon>Bacillati</taxon>
        <taxon>Cyanobacteriota</taxon>
        <taxon>Cyanophyceae</taxon>
        <taxon>Nostocales</taxon>
        <taxon>Calotrichaceae</taxon>
        <taxon>Dulcicalothrix</taxon>
    </lineage>
</organism>